<dbReference type="Proteomes" id="UP000006247">
    <property type="component" value="Unassembled WGS sequence"/>
</dbReference>
<feature type="transmembrane region" description="Helical" evidence="1">
    <location>
        <begin position="412"/>
        <end position="431"/>
    </location>
</feature>
<dbReference type="SUPFAM" id="SSF103473">
    <property type="entry name" value="MFS general substrate transporter"/>
    <property type="match status" value="1"/>
</dbReference>
<feature type="transmembrane region" description="Helical" evidence="1">
    <location>
        <begin position="111"/>
        <end position="136"/>
    </location>
</feature>
<dbReference type="InterPro" id="IPR052528">
    <property type="entry name" value="Sugar_transport-like"/>
</dbReference>
<dbReference type="GO" id="GO:0022857">
    <property type="term" value="F:transmembrane transporter activity"/>
    <property type="evidence" value="ECO:0007669"/>
    <property type="project" value="InterPro"/>
</dbReference>
<evidence type="ECO:0000313" key="2">
    <source>
        <dbReference type="EMBL" id="EEG25880.1"/>
    </source>
</evidence>
<accession>C0E6F5</accession>
<dbReference type="RefSeq" id="WP_005522827.1">
    <property type="nucleotide sequence ID" value="NZ_EQ973330.1"/>
</dbReference>
<gene>
    <name evidence="2" type="ORF">CORMATOL_02588</name>
</gene>
<keyword evidence="1" id="KW-1133">Transmembrane helix</keyword>
<feature type="transmembrane region" description="Helical" evidence="1">
    <location>
        <begin position="367"/>
        <end position="392"/>
    </location>
</feature>
<protein>
    <submittedName>
        <fullName evidence="2">Transporter, major facilitator family protein</fullName>
    </submittedName>
</protein>
<evidence type="ECO:0000256" key="1">
    <source>
        <dbReference type="SAM" id="Phobius"/>
    </source>
</evidence>
<dbReference type="AlphaFoldDB" id="C0E6F5"/>
<keyword evidence="1" id="KW-0812">Transmembrane</keyword>
<feature type="transmembrane region" description="Helical" evidence="1">
    <location>
        <begin position="148"/>
        <end position="168"/>
    </location>
</feature>
<organism evidence="2 3">
    <name type="scientific">Corynebacterium matruchotii ATCC 33806</name>
    <dbReference type="NCBI Taxonomy" id="566549"/>
    <lineage>
        <taxon>Bacteria</taxon>
        <taxon>Bacillati</taxon>
        <taxon>Actinomycetota</taxon>
        <taxon>Actinomycetes</taxon>
        <taxon>Mycobacteriales</taxon>
        <taxon>Corynebacteriaceae</taxon>
        <taxon>Corynebacterium</taxon>
    </lineage>
</organism>
<dbReference type="PANTHER" id="PTHR23526">
    <property type="entry name" value="INTEGRAL MEMBRANE TRANSPORT PROTEIN-RELATED"/>
    <property type="match status" value="1"/>
</dbReference>
<feature type="transmembrane region" description="Helical" evidence="1">
    <location>
        <begin position="51"/>
        <end position="70"/>
    </location>
</feature>
<feature type="transmembrane region" description="Helical" evidence="1">
    <location>
        <begin position="332"/>
        <end position="355"/>
    </location>
</feature>
<comment type="caution">
    <text evidence="2">The sequence shown here is derived from an EMBL/GenBank/DDBJ whole genome shotgun (WGS) entry which is preliminary data.</text>
</comment>
<feature type="transmembrane region" description="Helical" evidence="1">
    <location>
        <begin position="241"/>
        <end position="262"/>
    </location>
</feature>
<feature type="transmembrane region" description="Helical" evidence="1">
    <location>
        <begin position="274"/>
        <end position="295"/>
    </location>
</feature>
<proteinExistence type="predicted"/>
<reference evidence="2 3" key="1">
    <citation type="submission" date="2009-01" db="EMBL/GenBank/DDBJ databases">
        <authorList>
            <person name="Fulton L."/>
            <person name="Clifton S."/>
            <person name="Chinwalla A.T."/>
            <person name="Mitreva M."/>
            <person name="Sodergren E."/>
            <person name="Weinstock G."/>
            <person name="Clifton S."/>
            <person name="Dooling D.J."/>
            <person name="Fulton B."/>
            <person name="Minx P."/>
            <person name="Pepin K.H."/>
            <person name="Johnson M."/>
            <person name="Bhonagiri V."/>
            <person name="Nash W.E."/>
            <person name="Mardis E.R."/>
            <person name="Wilson R.K."/>
        </authorList>
    </citation>
    <scope>NUCLEOTIDE SEQUENCE [LARGE SCALE GENOMIC DNA]</scope>
    <source>
        <strain evidence="2 3">ATCC 33806</strain>
    </source>
</reference>
<dbReference type="PANTHER" id="PTHR23526:SF2">
    <property type="entry name" value="MAJOR FACILITATOR SUPERFAMILY (MFS) PROFILE DOMAIN-CONTAINING PROTEIN"/>
    <property type="match status" value="1"/>
</dbReference>
<dbReference type="EMBL" id="ACEB01000043">
    <property type="protein sequence ID" value="EEG25880.1"/>
    <property type="molecule type" value="Genomic_DNA"/>
</dbReference>
<feature type="transmembrane region" description="Helical" evidence="1">
    <location>
        <begin position="180"/>
        <end position="202"/>
    </location>
</feature>
<dbReference type="InterPro" id="IPR011701">
    <property type="entry name" value="MFS"/>
</dbReference>
<evidence type="ECO:0000313" key="3">
    <source>
        <dbReference type="Proteomes" id="UP000006247"/>
    </source>
</evidence>
<name>C0E6F5_9CORY</name>
<dbReference type="HOGENOM" id="CLU_612110_0_0_11"/>
<dbReference type="Pfam" id="PF07690">
    <property type="entry name" value="MFS_1"/>
    <property type="match status" value="1"/>
</dbReference>
<dbReference type="InterPro" id="IPR036259">
    <property type="entry name" value="MFS_trans_sf"/>
</dbReference>
<feature type="transmembrane region" description="Helical" evidence="1">
    <location>
        <begin position="12"/>
        <end position="31"/>
    </location>
</feature>
<feature type="transmembrane region" description="Helical" evidence="1">
    <location>
        <begin position="82"/>
        <end position="105"/>
    </location>
</feature>
<keyword evidence="1" id="KW-0472">Membrane</keyword>
<dbReference type="Gene3D" id="1.20.1250.20">
    <property type="entry name" value="MFS general substrate transporter like domains"/>
    <property type="match status" value="2"/>
</dbReference>
<feature type="transmembrane region" description="Helical" evidence="1">
    <location>
        <begin position="302"/>
        <end position="320"/>
    </location>
</feature>
<sequence length="447" mass="48900">MFSIKKNKTTSTLWHVLIPMSGVTLLASATGGMSGDIFNLLVTQELGYTPSVLSLVYIGMLFSFPIQLFGPGIARRFTFRKLMLFGNFVSGLSIIAIVLAAQLNISSEIRVVIIVSSAIIVEIAYSLSYGTVWFTWVGDVVDRNDRSLVMAFGKVLSQGSLAICFLIQTTLFDGAVTRTFYLMVSGWLLLYLLGSSIVYLVLPENDSVFLVQKKDRRSLSNLFLEVKQDIQLILLNPLYRLILSSSAGQLLIGVPIVSVYLVEIVKSPSEIVGYALMARTITSMLIMFIIGLLIRKIGIVKVIRISGIGSAVALVPWILIPPKSVVSENPWVWLPVIFVPLLFAFKSIFSTSIANASYDLIPRKDQVTVFTFCDVVSSAALQLSGVIGAWIVSLSSGDYIVIIFDKIGFTLVSLWVITGIVISVILTCNLSREASRITILKGEADGI</sequence>